<comment type="similarity">
    <text evidence="1">Belongs to the DadA oxidoreductase family.</text>
</comment>
<sequence length="430" mass="46166">MYPQIEQVVSDKLPASTEVAIIGGGIIGVSTAYWLARRGIAVTLLEKGLIGAEQSSRNWGWCRSMGRDLAEIPLALASLRLWDGWQAELGEDLGFRRSGVLYACETPRQLQQQVDWLAAASGYGMQARALEGADLLRVMPEGAAAGWAGALHTPSDGRAEPQAASAVIARAAQRLGARIVSNCAVRGLDIEGGRVRGLYSEQGRLGCSTVVLAGGAWSTLFCANLGLRLPQLKVVASVLRTAPMPGGPELAVGASNYAFRKRADGGYTIAQRNANLAPITPDSFRYLGDFLPALGKQFREVRVRLDRRFIEELRQPRRWDMDAQSPFERCRVLDPQPSPAILTEAREALAKAFPFFRAMPVTQSWAGVMDVTPDAIPVIGPVEALPGLFLSTGYSGHGFGIAPGAGHLMADLIDGSTPLVDPSPFAYSRL</sequence>
<dbReference type="Gene3D" id="3.50.50.60">
    <property type="entry name" value="FAD/NAD(P)-binding domain"/>
    <property type="match status" value="1"/>
</dbReference>
<protein>
    <submittedName>
        <fullName evidence="4">Glycine/D-amino acid oxidase</fullName>
    </submittedName>
</protein>
<feature type="domain" description="FAD dependent oxidoreductase" evidence="3">
    <location>
        <begin position="19"/>
        <end position="412"/>
    </location>
</feature>
<accession>A0ABY1BD33</accession>
<name>A0ABY1BD33_9PSED</name>
<dbReference type="SUPFAM" id="SSF51905">
    <property type="entry name" value="FAD/NAD(P)-binding domain"/>
    <property type="match status" value="1"/>
</dbReference>
<dbReference type="InterPro" id="IPR006076">
    <property type="entry name" value="FAD-dep_OxRdtase"/>
</dbReference>
<dbReference type="Gene3D" id="3.30.9.10">
    <property type="entry name" value="D-Amino Acid Oxidase, subunit A, domain 2"/>
    <property type="match status" value="1"/>
</dbReference>
<dbReference type="PANTHER" id="PTHR13847">
    <property type="entry name" value="SARCOSINE DEHYDROGENASE-RELATED"/>
    <property type="match status" value="1"/>
</dbReference>
<gene>
    <name evidence="4" type="ORF">SAMN05216600_107109</name>
</gene>
<evidence type="ECO:0000256" key="1">
    <source>
        <dbReference type="ARBA" id="ARBA00009410"/>
    </source>
</evidence>
<dbReference type="Proteomes" id="UP000198512">
    <property type="component" value="Unassembled WGS sequence"/>
</dbReference>
<comment type="caution">
    <text evidence="4">The sequence shown here is derived from an EMBL/GenBank/DDBJ whole genome shotgun (WGS) entry which is preliminary data.</text>
</comment>
<keyword evidence="5" id="KW-1185">Reference proteome</keyword>
<evidence type="ECO:0000256" key="2">
    <source>
        <dbReference type="ARBA" id="ARBA00023002"/>
    </source>
</evidence>
<organism evidence="4 5">
    <name type="scientific">Pseudomonas cuatrocienegasensis</name>
    <dbReference type="NCBI Taxonomy" id="543360"/>
    <lineage>
        <taxon>Bacteria</taxon>
        <taxon>Pseudomonadati</taxon>
        <taxon>Pseudomonadota</taxon>
        <taxon>Gammaproteobacteria</taxon>
        <taxon>Pseudomonadales</taxon>
        <taxon>Pseudomonadaceae</taxon>
        <taxon>Pseudomonas</taxon>
    </lineage>
</organism>
<dbReference type="EMBL" id="FOFP01000007">
    <property type="protein sequence ID" value="SEQ57428.1"/>
    <property type="molecule type" value="Genomic_DNA"/>
</dbReference>
<dbReference type="Pfam" id="PF01266">
    <property type="entry name" value="DAO"/>
    <property type="match status" value="1"/>
</dbReference>
<evidence type="ECO:0000259" key="3">
    <source>
        <dbReference type="Pfam" id="PF01266"/>
    </source>
</evidence>
<evidence type="ECO:0000313" key="4">
    <source>
        <dbReference type="EMBL" id="SEQ57428.1"/>
    </source>
</evidence>
<reference evidence="4 5" key="1">
    <citation type="submission" date="2016-10" db="EMBL/GenBank/DDBJ databases">
        <authorList>
            <person name="Varghese N."/>
            <person name="Submissions S."/>
        </authorList>
    </citation>
    <scope>NUCLEOTIDE SEQUENCE [LARGE SCALE GENOMIC DNA]</scope>
    <source>
        <strain evidence="4 5">CIP 109853</strain>
    </source>
</reference>
<keyword evidence="2" id="KW-0560">Oxidoreductase</keyword>
<proteinExistence type="inferred from homology"/>
<dbReference type="InterPro" id="IPR036188">
    <property type="entry name" value="FAD/NAD-bd_sf"/>
</dbReference>
<evidence type="ECO:0000313" key="5">
    <source>
        <dbReference type="Proteomes" id="UP000198512"/>
    </source>
</evidence>
<dbReference type="PANTHER" id="PTHR13847:SF280">
    <property type="entry name" value="D-AMINO ACID DEHYDROGENASE"/>
    <property type="match status" value="1"/>
</dbReference>